<dbReference type="SMART" id="SM00881">
    <property type="entry name" value="CoA_binding"/>
    <property type="match status" value="1"/>
</dbReference>
<dbReference type="Pfam" id="PF13380">
    <property type="entry name" value="CoA_binding_2"/>
    <property type="match status" value="1"/>
</dbReference>
<evidence type="ECO:0000259" key="1">
    <source>
        <dbReference type="SMART" id="SM00881"/>
    </source>
</evidence>
<proteinExistence type="predicted"/>
<reference evidence="2 3" key="1">
    <citation type="submission" date="2020-08" db="EMBL/GenBank/DDBJ databases">
        <title>Genomic Encyclopedia of Type Strains, Phase IV (KMG-IV): sequencing the most valuable type-strain genomes for metagenomic binning, comparative biology and taxonomic classification.</title>
        <authorList>
            <person name="Goeker M."/>
        </authorList>
    </citation>
    <scope>NUCLEOTIDE SEQUENCE [LARGE SCALE GENOMIC DNA]</scope>
    <source>
        <strain evidence="2 3">DSM 103526</strain>
    </source>
</reference>
<dbReference type="InterPro" id="IPR036291">
    <property type="entry name" value="NAD(P)-bd_dom_sf"/>
</dbReference>
<dbReference type="InterPro" id="IPR003781">
    <property type="entry name" value="CoA-bd"/>
</dbReference>
<dbReference type="Proteomes" id="UP000579281">
    <property type="component" value="Unassembled WGS sequence"/>
</dbReference>
<dbReference type="AlphaFoldDB" id="A0A841L3N2"/>
<dbReference type="SUPFAM" id="SSF51735">
    <property type="entry name" value="NAD(P)-binding Rossmann-fold domains"/>
    <property type="match status" value="1"/>
</dbReference>
<name>A0A841L3N2_9FIRM</name>
<dbReference type="PANTHER" id="PTHR33303:SF2">
    <property type="entry name" value="COA-BINDING DOMAIN-CONTAINING PROTEIN"/>
    <property type="match status" value="1"/>
</dbReference>
<accession>A0A841L3N2</accession>
<keyword evidence="3" id="KW-1185">Reference proteome</keyword>
<evidence type="ECO:0000313" key="3">
    <source>
        <dbReference type="Proteomes" id="UP000579281"/>
    </source>
</evidence>
<organism evidence="2 3">
    <name type="scientific">Anaerosolibacter carboniphilus</name>
    <dbReference type="NCBI Taxonomy" id="1417629"/>
    <lineage>
        <taxon>Bacteria</taxon>
        <taxon>Bacillati</taxon>
        <taxon>Bacillota</taxon>
        <taxon>Clostridia</taxon>
        <taxon>Peptostreptococcales</taxon>
        <taxon>Thermotaleaceae</taxon>
        <taxon>Anaerosolibacter</taxon>
    </lineage>
</organism>
<gene>
    <name evidence="2" type="ORF">HNQ80_003865</name>
</gene>
<comment type="caution">
    <text evidence="2">The sequence shown here is derived from an EMBL/GenBank/DDBJ whole genome shotgun (WGS) entry which is preliminary data.</text>
</comment>
<dbReference type="RefSeq" id="WP_184312235.1">
    <property type="nucleotide sequence ID" value="NZ_JACHEN010000027.1"/>
</dbReference>
<dbReference type="Gene3D" id="3.40.50.720">
    <property type="entry name" value="NAD(P)-binding Rossmann-like Domain"/>
    <property type="match status" value="1"/>
</dbReference>
<sequence>MLGQEMLNEKKWAVVGDVLNPSKFACIIKNRLIGNGYQVFPVNPRSQSPEVYHSLGEIKEGIDVIDLCINPHTGLDIVKEAAALGIEKIFIQPGAESEEIIDFCKEKNLQNYLGCVLVELSKRGM</sequence>
<protein>
    <submittedName>
        <fullName evidence="2">Putative CoA-binding protein</fullName>
    </submittedName>
</protein>
<feature type="domain" description="CoA-binding" evidence="1">
    <location>
        <begin position="6"/>
        <end position="95"/>
    </location>
</feature>
<dbReference type="PANTHER" id="PTHR33303">
    <property type="entry name" value="CYTOPLASMIC PROTEIN-RELATED"/>
    <property type="match status" value="1"/>
</dbReference>
<dbReference type="EMBL" id="JACHEN010000027">
    <property type="protein sequence ID" value="MBB6217742.1"/>
    <property type="molecule type" value="Genomic_DNA"/>
</dbReference>
<evidence type="ECO:0000313" key="2">
    <source>
        <dbReference type="EMBL" id="MBB6217742.1"/>
    </source>
</evidence>